<dbReference type="Proteomes" id="UP001149165">
    <property type="component" value="Unassembled WGS sequence"/>
</dbReference>
<organism evidence="2 3">
    <name type="scientific">Penicillium angulare</name>
    <dbReference type="NCBI Taxonomy" id="116970"/>
    <lineage>
        <taxon>Eukaryota</taxon>
        <taxon>Fungi</taxon>
        <taxon>Dikarya</taxon>
        <taxon>Ascomycota</taxon>
        <taxon>Pezizomycotina</taxon>
        <taxon>Eurotiomycetes</taxon>
        <taxon>Eurotiomycetidae</taxon>
        <taxon>Eurotiales</taxon>
        <taxon>Aspergillaceae</taxon>
        <taxon>Penicillium</taxon>
    </lineage>
</organism>
<feature type="compositionally biased region" description="Basic and acidic residues" evidence="1">
    <location>
        <begin position="379"/>
        <end position="427"/>
    </location>
</feature>
<reference evidence="2" key="1">
    <citation type="submission" date="2022-11" db="EMBL/GenBank/DDBJ databases">
        <authorList>
            <person name="Petersen C."/>
        </authorList>
    </citation>
    <scope>NUCLEOTIDE SEQUENCE</scope>
    <source>
        <strain evidence="2">IBT 30069</strain>
    </source>
</reference>
<sequence length="622" mass="70828">MDPSDWLYERGPHELLRLDAVLKGIDVVPVPRNPDTDWRTHIGLAITKKEGNTDMFKIGGIMSCRTHYNVKIEQGEKYYADVVIHISKTDSPEIWTDATAQGFKNQVSVLKFLRRRTTIPVPKIISFDFTDENPLGRPFFVTEFIDGMDTEHVFFHDGVEPGPVVERRRVKMLTQIASCMAQLGKFSFDQGGSLVFNKGRISKIATSDTSIPAAPPLSDEPGFDGSVSCTTGQEYLMKLLEDSKKHSCRPGREGHDMVLSMFADRANHVPDGRKPFVLGRPSFDQEDFVWSETGRLLGVFGWEKIASVPRTFGNEAYPHFLCRDWDVARYEDRKALAIIKELEKEALELLGKEEKEAEAEGKETEKAEEEEPEEGEPEVEVKGEETKEAEKDEAEEGKPEVEVKGQETKEAEAEFDVKGQEAEKGDEDKEDEKDESEGDDADNPFANLDPFNLTREQYARVAEARLEGQIEDLVLIREHRPIYAQIMARLAGQRRGEWQNPDPLPVVSRREEKFSFHRSSTITTRSLIWSGFRAACEYSCVRSFYVQKILEEVSKKIVDDLKIPPQVLELDAEKIDAEQLEKLEKFDPKAIIDALEKDQLSEKYKKLLVRAWDLLLTQTHLL</sequence>
<accession>A0A9W9KJY5</accession>
<feature type="compositionally biased region" description="Acidic residues" evidence="1">
    <location>
        <begin position="366"/>
        <end position="378"/>
    </location>
</feature>
<evidence type="ECO:0000313" key="2">
    <source>
        <dbReference type="EMBL" id="KAJ5109439.1"/>
    </source>
</evidence>
<evidence type="ECO:0000256" key="1">
    <source>
        <dbReference type="SAM" id="MobiDB-lite"/>
    </source>
</evidence>
<keyword evidence="3" id="KW-1185">Reference proteome</keyword>
<feature type="compositionally biased region" description="Basic and acidic residues" evidence="1">
    <location>
        <begin position="351"/>
        <end position="365"/>
    </location>
</feature>
<proteinExistence type="predicted"/>
<name>A0A9W9KJY5_9EURO</name>
<reference evidence="2" key="2">
    <citation type="journal article" date="2023" name="IMA Fungus">
        <title>Comparative genomic study of the Penicillium genus elucidates a diverse pangenome and 15 lateral gene transfer events.</title>
        <authorList>
            <person name="Petersen C."/>
            <person name="Sorensen T."/>
            <person name="Nielsen M.R."/>
            <person name="Sondergaard T.E."/>
            <person name="Sorensen J.L."/>
            <person name="Fitzpatrick D.A."/>
            <person name="Frisvad J.C."/>
            <person name="Nielsen K.L."/>
        </authorList>
    </citation>
    <scope>NUCLEOTIDE SEQUENCE</scope>
    <source>
        <strain evidence="2">IBT 30069</strain>
    </source>
</reference>
<feature type="region of interest" description="Disordered" evidence="1">
    <location>
        <begin position="351"/>
        <end position="451"/>
    </location>
</feature>
<dbReference type="InterPro" id="IPR011009">
    <property type="entry name" value="Kinase-like_dom_sf"/>
</dbReference>
<comment type="caution">
    <text evidence="2">The sequence shown here is derived from an EMBL/GenBank/DDBJ whole genome shotgun (WGS) entry which is preliminary data.</text>
</comment>
<evidence type="ECO:0000313" key="3">
    <source>
        <dbReference type="Proteomes" id="UP001149165"/>
    </source>
</evidence>
<evidence type="ECO:0008006" key="4">
    <source>
        <dbReference type="Google" id="ProtNLM"/>
    </source>
</evidence>
<feature type="compositionally biased region" description="Acidic residues" evidence="1">
    <location>
        <begin position="428"/>
        <end position="442"/>
    </location>
</feature>
<dbReference type="OrthoDB" id="10003767at2759"/>
<dbReference type="InterPro" id="IPR051678">
    <property type="entry name" value="AGP_Transferase"/>
</dbReference>
<dbReference type="SUPFAM" id="SSF56112">
    <property type="entry name" value="Protein kinase-like (PK-like)"/>
    <property type="match status" value="1"/>
</dbReference>
<dbReference type="EMBL" id="JAPQKH010000003">
    <property type="protein sequence ID" value="KAJ5109439.1"/>
    <property type="molecule type" value="Genomic_DNA"/>
</dbReference>
<protein>
    <recommendedName>
        <fullName evidence="4">Aminoglycoside phosphotransferase domain-containing protein</fullName>
    </recommendedName>
</protein>
<dbReference type="PANTHER" id="PTHR21310:SF51">
    <property type="entry name" value="AMINOGLYCOSIDE PHOSPHOTRANSFERASE DOMAIN-CONTAINING PROTEIN"/>
    <property type="match status" value="1"/>
</dbReference>
<dbReference type="AlphaFoldDB" id="A0A9W9KJY5"/>
<dbReference type="Gene3D" id="3.30.200.20">
    <property type="entry name" value="Phosphorylase Kinase, domain 1"/>
    <property type="match status" value="1"/>
</dbReference>
<dbReference type="PANTHER" id="PTHR21310">
    <property type="entry name" value="AMINOGLYCOSIDE PHOSPHOTRANSFERASE-RELATED-RELATED"/>
    <property type="match status" value="1"/>
</dbReference>
<gene>
    <name evidence="2" type="ORF">N7456_006114</name>
</gene>